<comment type="caution">
    <text evidence="1">The sequence shown here is derived from an EMBL/GenBank/DDBJ whole genome shotgun (WGS) entry which is preliminary data.</text>
</comment>
<reference evidence="1" key="1">
    <citation type="journal article" date="2015" name="Nature">
        <title>Complex archaea that bridge the gap between prokaryotes and eukaryotes.</title>
        <authorList>
            <person name="Spang A."/>
            <person name="Saw J.H."/>
            <person name="Jorgensen S.L."/>
            <person name="Zaremba-Niedzwiedzka K."/>
            <person name="Martijn J."/>
            <person name="Lind A.E."/>
            <person name="van Eijk R."/>
            <person name="Schleper C."/>
            <person name="Guy L."/>
            <person name="Ettema T.J."/>
        </authorList>
    </citation>
    <scope>NUCLEOTIDE SEQUENCE</scope>
</reference>
<protein>
    <recommendedName>
        <fullName evidence="2">HNH nuclease domain-containing protein</fullName>
    </recommendedName>
</protein>
<proteinExistence type="predicted"/>
<sequence length="231" mass="28128">MTSNEKTLDIRSRQQAQQTGSVTYFTGRPCKREHVCERYTKNQNCTECSKKYSKDYFQTYYKTNREIYLERSKQRSQTKEQKARCRDYARKFGKIRYETNREWFKDYRRKNKEKQQAYMEVYSKEYYERNKDSIKEASRYWRQNNPDKAASYREIRNQYLKERTPRWANLDKIKEIYLERDRLIVETGVQHHVDHVIPLNGKCISGLHIHTNLQILTAAANLNKSNKWETE</sequence>
<organism evidence="1">
    <name type="scientific">marine sediment metagenome</name>
    <dbReference type="NCBI Taxonomy" id="412755"/>
    <lineage>
        <taxon>unclassified sequences</taxon>
        <taxon>metagenomes</taxon>
        <taxon>ecological metagenomes</taxon>
    </lineage>
</organism>
<gene>
    <name evidence="1" type="ORF">LCGC14_1838570</name>
</gene>
<dbReference type="AlphaFoldDB" id="A0A0F9ITA3"/>
<accession>A0A0F9ITA3</accession>
<evidence type="ECO:0008006" key="2">
    <source>
        <dbReference type="Google" id="ProtNLM"/>
    </source>
</evidence>
<name>A0A0F9ITA3_9ZZZZ</name>
<dbReference type="EMBL" id="LAZR01018270">
    <property type="protein sequence ID" value="KKL97025.1"/>
    <property type="molecule type" value="Genomic_DNA"/>
</dbReference>
<evidence type="ECO:0000313" key="1">
    <source>
        <dbReference type="EMBL" id="KKL97025.1"/>
    </source>
</evidence>